<dbReference type="Gene3D" id="2.40.70.10">
    <property type="entry name" value="Acid Proteases"/>
    <property type="match status" value="2"/>
</dbReference>
<evidence type="ECO:0008006" key="4">
    <source>
        <dbReference type="Google" id="ProtNLM"/>
    </source>
</evidence>
<feature type="signal peptide" evidence="1">
    <location>
        <begin position="1"/>
        <end position="21"/>
    </location>
</feature>
<dbReference type="Gene3D" id="1.25.40.10">
    <property type="entry name" value="Tetratricopeptide repeat domain"/>
    <property type="match status" value="1"/>
</dbReference>
<dbReference type="OrthoDB" id="109007at2"/>
<evidence type="ECO:0000256" key="1">
    <source>
        <dbReference type="SAM" id="SignalP"/>
    </source>
</evidence>
<accession>A0A5B9E2N1</accession>
<keyword evidence="1" id="KW-0732">Signal</keyword>
<dbReference type="KEGG" id="talb:FTW19_00195"/>
<dbReference type="RefSeq" id="WP_147645701.1">
    <property type="nucleotide sequence ID" value="NZ_CP042806.1"/>
</dbReference>
<dbReference type="InterPro" id="IPR034122">
    <property type="entry name" value="Retropepsin-like_bacterial"/>
</dbReference>
<organism evidence="2 3">
    <name type="scientific">Terriglobus albidus</name>
    <dbReference type="NCBI Taxonomy" id="1592106"/>
    <lineage>
        <taxon>Bacteria</taxon>
        <taxon>Pseudomonadati</taxon>
        <taxon>Acidobacteriota</taxon>
        <taxon>Terriglobia</taxon>
        <taxon>Terriglobales</taxon>
        <taxon>Acidobacteriaceae</taxon>
        <taxon>Terriglobus</taxon>
    </lineage>
</organism>
<reference evidence="2 3" key="1">
    <citation type="submission" date="2019-08" db="EMBL/GenBank/DDBJ databases">
        <title>Complete genome sequence of Terriglobus albidus strain ORNL.</title>
        <authorList>
            <person name="Podar M."/>
        </authorList>
    </citation>
    <scope>NUCLEOTIDE SEQUENCE [LARGE SCALE GENOMIC DNA]</scope>
    <source>
        <strain evidence="2 3">ORNL</strain>
    </source>
</reference>
<dbReference type="InterPro" id="IPR021109">
    <property type="entry name" value="Peptidase_aspartic_dom_sf"/>
</dbReference>
<keyword evidence="3" id="KW-1185">Reference proteome</keyword>
<dbReference type="AlphaFoldDB" id="A0A5B9E2N1"/>
<evidence type="ECO:0000313" key="2">
    <source>
        <dbReference type="EMBL" id="QEE26563.1"/>
    </source>
</evidence>
<name>A0A5B9E2N1_9BACT</name>
<dbReference type="Pfam" id="PF13650">
    <property type="entry name" value="Asp_protease_2"/>
    <property type="match status" value="1"/>
</dbReference>
<feature type="chain" id="PRO_5022662588" description="Tetratricopeptide repeat protein" evidence="1">
    <location>
        <begin position="22"/>
        <end position="410"/>
    </location>
</feature>
<dbReference type="SUPFAM" id="SSF50630">
    <property type="entry name" value="Acid proteases"/>
    <property type="match status" value="1"/>
</dbReference>
<dbReference type="Proteomes" id="UP000321820">
    <property type="component" value="Chromosome"/>
</dbReference>
<protein>
    <recommendedName>
        <fullName evidence="4">Tetratricopeptide repeat protein</fullName>
    </recommendedName>
</protein>
<evidence type="ECO:0000313" key="3">
    <source>
        <dbReference type="Proteomes" id="UP000321820"/>
    </source>
</evidence>
<dbReference type="CDD" id="cd05483">
    <property type="entry name" value="retropepsin_like_bacteria"/>
    <property type="match status" value="1"/>
</dbReference>
<proteinExistence type="predicted"/>
<dbReference type="SUPFAM" id="SSF48452">
    <property type="entry name" value="TPR-like"/>
    <property type="match status" value="1"/>
</dbReference>
<sequence>MRINHVTVFFCLIFWSGLMSAQEVDLCEGRDWFAPIAAKQSQLCKGVLEAALERRQNAVSDLNQVIRSNPNSAEAYRAHEVLLQMHIRDGRFRDALREAEAMLILRPQAADILNLRPLLLALGGYPPLSTHLRRSILPYVPTADVNPHFPVRINGKHGLFYADTGANIPVMSDEEAHALGLVIRSVDSKIGDISGRSVSMRVAEVDTLQIGRSVLRHVPFVILPASQPPFNEVPVDQQAILGIQILLAVKSIHVAADGSMEIAGTDKSEGVATPIAFHQSQPVVQMSYEGRSMPYTMDTGAVHTTLNPLFSETFPAVVQKGESKNHQLTGQGGTSSQPSIRVASLRFSLADREVTLSSAVILTKQTTSESAWAAGNLGYDLIRQTAPFTINFEKMTFVSGTSSASHSHLQ</sequence>
<gene>
    <name evidence="2" type="ORF">FTW19_00195</name>
</gene>
<dbReference type="EMBL" id="CP042806">
    <property type="protein sequence ID" value="QEE26563.1"/>
    <property type="molecule type" value="Genomic_DNA"/>
</dbReference>
<dbReference type="InterPro" id="IPR011990">
    <property type="entry name" value="TPR-like_helical_dom_sf"/>
</dbReference>